<dbReference type="InterPro" id="IPR006016">
    <property type="entry name" value="UspA"/>
</dbReference>
<dbReference type="Gene3D" id="3.40.50.620">
    <property type="entry name" value="HUPs"/>
    <property type="match status" value="1"/>
</dbReference>
<organism evidence="4 5">
    <name type="scientific">Pandoraea commovens</name>
    <dbReference type="NCBI Taxonomy" id="2508289"/>
    <lineage>
        <taxon>Bacteria</taxon>
        <taxon>Pseudomonadati</taxon>
        <taxon>Pseudomonadota</taxon>
        <taxon>Betaproteobacteria</taxon>
        <taxon>Burkholderiales</taxon>
        <taxon>Burkholderiaceae</taxon>
        <taxon>Pandoraea</taxon>
    </lineage>
</organism>
<dbReference type="PANTHER" id="PTHR46268">
    <property type="entry name" value="STRESS RESPONSE PROTEIN NHAX"/>
    <property type="match status" value="1"/>
</dbReference>
<dbReference type="EMBL" id="CP102780">
    <property type="protein sequence ID" value="UVA81971.1"/>
    <property type="molecule type" value="Genomic_DNA"/>
</dbReference>
<evidence type="ECO:0000313" key="5">
    <source>
        <dbReference type="Proteomes" id="UP000343335"/>
    </source>
</evidence>
<dbReference type="RefSeq" id="WP_150662628.1">
    <property type="nucleotide sequence ID" value="NZ_CABPSA010000001.1"/>
</dbReference>
<evidence type="ECO:0000313" key="6">
    <source>
        <dbReference type="Proteomes" id="UP001058980"/>
    </source>
</evidence>
<dbReference type="AlphaFoldDB" id="A0A5E4RLP1"/>
<dbReference type="Proteomes" id="UP000343335">
    <property type="component" value="Unassembled WGS sequence"/>
</dbReference>
<dbReference type="CDD" id="cd00293">
    <property type="entry name" value="USP-like"/>
    <property type="match status" value="1"/>
</dbReference>
<accession>A0A5E4RLP1</accession>
<dbReference type="PRINTS" id="PR01438">
    <property type="entry name" value="UNVRSLSTRESS"/>
</dbReference>
<reference evidence="4 5" key="1">
    <citation type="submission" date="2019-08" db="EMBL/GenBank/DDBJ databases">
        <authorList>
            <person name="Peeters C."/>
        </authorList>
    </citation>
    <scope>NUCLEOTIDE SEQUENCE [LARGE SCALE GENOMIC DNA]</scope>
    <source>
        <strain evidence="4 5">LMG 31010</strain>
    </source>
</reference>
<evidence type="ECO:0000256" key="1">
    <source>
        <dbReference type="ARBA" id="ARBA00008791"/>
    </source>
</evidence>
<name>A0A5E4RLP1_9BURK</name>
<evidence type="ECO:0000313" key="4">
    <source>
        <dbReference type="EMBL" id="VVD63741.1"/>
    </source>
</evidence>
<dbReference type="OrthoDB" id="8547832at2"/>
<dbReference type="Proteomes" id="UP001058980">
    <property type="component" value="Chromosome"/>
</dbReference>
<dbReference type="EMBL" id="CABPSA010000001">
    <property type="protein sequence ID" value="VVD63741.1"/>
    <property type="molecule type" value="Genomic_DNA"/>
</dbReference>
<dbReference type="InterPro" id="IPR014729">
    <property type="entry name" value="Rossmann-like_a/b/a_fold"/>
</dbReference>
<reference evidence="3" key="2">
    <citation type="submission" date="2022-08" db="EMBL/GenBank/DDBJ databases">
        <title>Multi-unit outbreak of Pandoraea commovens among non-cystic fibrosis intensive care patients from 2019 to 2021 in Berlin, Germany.</title>
        <authorList>
            <person name="Menzel P."/>
        </authorList>
    </citation>
    <scope>NUCLEOTIDE SEQUENCE</scope>
    <source>
        <strain evidence="3">LB-19-202-79</strain>
    </source>
</reference>
<protein>
    <submittedName>
        <fullName evidence="4">Stress response protein NhaX</fullName>
    </submittedName>
    <submittedName>
        <fullName evidence="3">Universal stress protein</fullName>
    </submittedName>
</protein>
<dbReference type="PANTHER" id="PTHR46268:SF6">
    <property type="entry name" value="UNIVERSAL STRESS PROTEIN UP12"/>
    <property type="match status" value="1"/>
</dbReference>
<gene>
    <name evidence="4" type="primary">nhaX_3</name>
    <name evidence="3" type="ORF">NTU39_13690</name>
    <name evidence="4" type="ORF">PCO31010_00244</name>
</gene>
<evidence type="ECO:0000259" key="2">
    <source>
        <dbReference type="Pfam" id="PF00582"/>
    </source>
</evidence>
<dbReference type="InterPro" id="IPR006015">
    <property type="entry name" value="Universal_stress_UspA"/>
</dbReference>
<evidence type="ECO:0000313" key="3">
    <source>
        <dbReference type="EMBL" id="UVA81971.1"/>
    </source>
</evidence>
<keyword evidence="6" id="KW-1185">Reference proteome</keyword>
<proteinExistence type="inferred from homology"/>
<feature type="domain" description="UspA" evidence="2">
    <location>
        <begin position="1"/>
        <end position="148"/>
    </location>
</feature>
<sequence>MSHRILLAIDGSETSWHALRETIRFAMPDDVVRVVNVIDDPFAHYQSAFSSYIDLEAVRESLIAESQEILSTAYKRLHEEGIQTDTRSIDLRTWGGTIAGAIIREARRWQTDLLVLGTHGRKGVRRMLLGSVAEQVLRHSHRPVMLVKESTTLPTGAASVPTAVAEN</sequence>
<dbReference type="Pfam" id="PF00582">
    <property type="entry name" value="Usp"/>
    <property type="match status" value="1"/>
</dbReference>
<comment type="similarity">
    <text evidence="1">Belongs to the universal stress protein A family.</text>
</comment>
<dbReference type="SUPFAM" id="SSF52402">
    <property type="entry name" value="Adenine nucleotide alpha hydrolases-like"/>
    <property type="match status" value="1"/>
</dbReference>